<feature type="compositionally biased region" description="Gly residues" evidence="1">
    <location>
        <begin position="343"/>
        <end position="367"/>
    </location>
</feature>
<name>A0A0D0KY48_AGRTU</name>
<reference evidence="2 3" key="1">
    <citation type="submission" date="2014-12" db="EMBL/GenBank/DDBJ databases">
        <title>16Stimator: statistical estimation of ribosomal gene copy numbers from draft genome assemblies.</title>
        <authorList>
            <person name="Perisin M.A."/>
            <person name="Vetter M."/>
            <person name="Gilbert J.A."/>
            <person name="Bergelson J."/>
        </authorList>
    </citation>
    <scope>NUCLEOTIDE SEQUENCE [LARGE SCALE GENOMIC DNA]</scope>
    <source>
        <strain evidence="2 3">MEJ076</strain>
    </source>
</reference>
<gene>
    <name evidence="2" type="ORF">RU07_12445</name>
</gene>
<proteinExistence type="predicted"/>
<dbReference type="SUPFAM" id="SSF69279">
    <property type="entry name" value="Phage tail proteins"/>
    <property type="match status" value="1"/>
</dbReference>
<dbReference type="Proteomes" id="UP000035017">
    <property type="component" value="Unassembled WGS sequence"/>
</dbReference>
<evidence type="ECO:0000256" key="1">
    <source>
        <dbReference type="SAM" id="MobiDB-lite"/>
    </source>
</evidence>
<evidence type="ECO:0000313" key="3">
    <source>
        <dbReference type="Proteomes" id="UP000035017"/>
    </source>
</evidence>
<protein>
    <recommendedName>
        <fullName evidence="4">Phage late control D family protein</fullName>
    </recommendedName>
</protein>
<sequence>MHPRVEITIDGTPVAGGFYERLKSVTVTDKEGLKSDTVDMELNDGPPNYLGLPRTGAIIEVRMGYGTNLASVGTFTADKINGACLPYGLSISGKAVDFRSGKLKERQERAWDKTSLGDIVSQIASESDLKPAVDPDLAKFVYQWVGQQDESNLHFLRRLAQRHNGLFSIKQGRLLFSKLGSGKASSGAHIGSVIVTPEMVQLGSLRFDIGDRTKYSKVVAYYQDSDKAQRVEIEADGDADGDSVYRIPEPFSSPDEADKAAQAKAKNLKRGEGSTSVTVIGDTSICAGAPLIYAGIRPGLDGVPYVIDTATHRYTAKGTFTTDISGKLYDGKSSSESDADGESGAGDGSTGNGGGSNSGNGSNGGGKVAPNSVPSTPATPAHFLTPRVGRTDEN</sequence>
<evidence type="ECO:0008006" key="4">
    <source>
        <dbReference type="Google" id="ProtNLM"/>
    </source>
</evidence>
<comment type="caution">
    <text evidence="2">The sequence shown here is derived from an EMBL/GenBank/DDBJ whole genome shotgun (WGS) entry which is preliminary data.</text>
</comment>
<evidence type="ECO:0000313" key="2">
    <source>
        <dbReference type="EMBL" id="KIQ02248.1"/>
    </source>
</evidence>
<dbReference type="EMBL" id="JXQV01000011">
    <property type="protein sequence ID" value="KIQ02248.1"/>
    <property type="molecule type" value="Genomic_DNA"/>
</dbReference>
<dbReference type="Pfam" id="PF05954">
    <property type="entry name" value="Phage_GPD"/>
    <property type="match status" value="1"/>
</dbReference>
<feature type="region of interest" description="Disordered" evidence="1">
    <location>
        <begin position="325"/>
        <end position="394"/>
    </location>
</feature>
<dbReference type="OrthoDB" id="4070623at2"/>
<accession>A0A0D0KY48</accession>
<dbReference type="AlphaFoldDB" id="A0A0D0KY48"/>
<organism evidence="2 3">
    <name type="scientific">Agrobacterium tumefaciens</name>
    <dbReference type="NCBI Taxonomy" id="358"/>
    <lineage>
        <taxon>Bacteria</taxon>
        <taxon>Pseudomonadati</taxon>
        <taxon>Pseudomonadota</taxon>
        <taxon>Alphaproteobacteria</taxon>
        <taxon>Hyphomicrobiales</taxon>
        <taxon>Rhizobiaceae</taxon>
        <taxon>Rhizobium/Agrobacterium group</taxon>
        <taxon>Agrobacterium</taxon>
        <taxon>Agrobacterium tumefaciens complex</taxon>
    </lineage>
</organism>